<dbReference type="RefSeq" id="WP_213040826.1">
    <property type="nucleotide sequence ID" value="NZ_CAJNBJ010000001.1"/>
</dbReference>
<accession>A0ABM8QNP4</accession>
<sequence>MVRIKILITIAILSSNILSDASAYFYDGNQLIPMMREGERAERSENGADYLKASRFMGYVTGVADALGTSVCLPDNVTIAQLGAVVTKYLNEHPDQWHLTGSHLIESALRTIFPCKQ</sequence>
<dbReference type="InterPro" id="IPR041238">
    <property type="entry name" value="Rap1a"/>
</dbReference>
<comment type="caution">
    <text evidence="2">The sequence shown here is derived from an EMBL/GenBank/DDBJ whole genome shotgun (WGS) entry which is preliminary data.</text>
</comment>
<feature type="domain" description="Rap1a immunity protein" evidence="1">
    <location>
        <begin position="42"/>
        <end position="115"/>
    </location>
</feature>
<evidence type="ECO:0000313" key="3">
    <source>
        <dbReference type="Proteomes" id="UP000675880"/>
    </source>
</evidence>
<dbReference type="Gene3D" id="1.10.890.40">
    <property type="match status" value="1"/>
</dbReference>
<dbReference type="Pfam" id="PF18602">
    <property type="entry name" value="Rap1a"/>
    <property type="match status" value="1"/>
</dbReference>
<dbReference type="Proteomes" id="UP000675880">
    <property type="component" value="Unassembled WGS sequence"/>
</dbReference>
<keyword evidence="3" id="KW-1185">Reference proteome</keyword>
<name>A0ABM8QNP4_9BACT</name>
<protein>
    <submittedName>
        <fullName evidence="2">Rap1a domain-containing protein</fullName>
    </submittedName>
</protein>
<gene>
    <name evidence="2" type="ORF">NSPZN2_11029</name>
</gene>
<dbReference type="EMBL" id="CAJNBJ010000001">
    <property type="protein sequence ID" value="CAE6707055.1"/>
    <property type="molecule type" value="Genomic_DNA"/>
</dbReference>
<evidence type="ECO:0000313" key="2">
    <source>
        <dbReference type="EMBL" id="CAE6707055.1"/>
    </source>
</evidence>
<proteinExistence type="predicted"/>
<evidence type="ECO:0000259" key="1">
    <source>
        <dbReference type="Pfam" id="PF18602"/>
    </source>
</evidence>
<organism evidence="2 3">
    <name type="scientific">Nitrospira defluvii</name>
    <dbReference type="NCBI Taxonomy" id="330214"/>
    <lineage>
        <taxon>Bacteria</taxon>
        <taxon>Pseudomonadati</taxon>
        <taxon>Nitrospirota</taxon>
        <taxon>Nitrospiria</taxon>
        <taxon>Nitrospirales</taxon>
        <taxon>Nitrospiraceae</taxon>
        <taxon>Nitrospira</taxon>
    </lineage>
</organism>
<reference evidence="2 3" key="1">
    <citation type="submission" date="2021-02" db="EMBL/GenBank/DDBJ databases">
        <authorList>
            <person name="Han P."/>
        </authorList>
    </citation>
    <scope>NUCLEOTIDE SEQUENCE [LARGE SCALE GENOMIC DNA]</scope>
    <source>
        <strain evidence="2">Candidatus Nitrospira sp. ZN2</strain>
    </source>
</reference>